<dbReference type="Proteomes" id="UP000663131">
    <property type="component" value="Chromosome 9"/>
</dbReference>
<evidence type="ECO:0000256" key="1">
    <source>
        <dbReference type="SAM" id="MobiDB-lite"/>
    </source>
</evidence>
<evidence type="ECO:0000313" key="3">
    <source>
        <dbReference type="EMBL" id="QOU22131.1"/>
    </source>
</evidence>
<dbReference type="InterPro" id="IPR000992">
    <property type="entry name" value="SRP1_TIP1"/>
</dbReference>
<name>A0A8H6BPD2_DEKBR</name>
<feature type="region of interest" description="Disordered" evidence="1">
    <location>
        <begin position="130"/>
        <end position="195"/>
    </location>
</feature>
<feature type="region of interest" description="Disordered" evidence="1">
    <location>
        <begin position="100"/>
        <end position="119"/>
    </location>
</feature>
<dbReference type="GeneID" id="64574224"/>
<reference evidence="3" key="1">
    <citation type="submission" date="2020-10" db="EMBL/GenBank/DDBJ databases">
        <authorList>
            <person name="Palmer J.M."/>
        </authorList>
    </citation>
    <scope>NUCLEOTIDE SEQUENCE</scope>
    <source>
        <strain evidence="3">UCD 2041</strain>
    </source>
</reference>
<dbReference type="OrthoDB" id="4069694at2759"/>
<keyword evidence="2" id="KW-0732">Signal</keyword>
<dbReference type="AlphaFoldDB" id="A0A8H6BPD2"/>
<dbReference type="Pfam" id="PF00660">
    <property type="entry name" value="SRP1_TIP1"/>
    <property type="match status" value="1"/>
</dbReference>
<organism evidence="3 4">
    <name type="scientific">Dekkera bruxellensis</name>
    <name type="common">Brettanomyces custersii</name>
    <dbReference type="NCBI Taxonomy" id="5007"/>
    <lineage>
        <taxon>Eukaryota</taxon>
        <taxon>Fungi</taxon>
        <taxon>Dikarya</taxon>
        <taxon>Ascomycota</taxon>
        <taxon>Saccharomycotina</taxon>
        <taxon>Pichiomycetes</taxon>
        <taxon>Pichiales</taxon>
        <taxon>Pichiaceae</taxon>
        <taxon>Brettanomyces</taxon>
    </lineage>
</organism>
<feature type="chain" id="PRO_5041148683" description="Temperature shock-inducible protein 1" evidence="2">
    <location>
        <begin position="20"/>
        <end position="226"/>
    </location>
</feature>
<evidence type="ECO:0008006" key="5">
    <source>
        <dbReference type="Google" id="ProtNLM"/>
    </source>
</evidence>
<accession>A0A8H6BPD2</accession>
<protein>
    <recommendedName>
        <fullName evidence="5">Temperature shock-inducible protein 1</fullName>
    </recommendedName>
</protein>
<reference evidence="3" key="2">
    <citation type="journal article" name="BMC Genomics">
        <title>New genome assemblies reveal patterns of domestication and adaptation across Brettanomyces (Dekkera) species.</title>
        <authorList>
            <person name="Roach M.J."/>
            <person name="Borneman A.R."/>
        </authorList>
    </citation>
    <scope>NUCLEOTIDE SEQUENCE</scope>
    <source>
        <strain evidence="3">UCD 2041</strain>
    </source>
</reference>
<dbReference type="RefSeq" id="XP_041138624.1">
    <property type="nucleotide sequence ID" value="XM_041280833.1"/>
</dbReference>
<evidence type="ECO:0000313" key="4">
    <source>
        <dbReference type="Proteomes" id="UP000663131"/>
    </source>
</evidence>
<dbReference type="KEGG" id="bbrx:BRETT_002300"/>
<feature type="signal peptide" evidence="2">
    <location>
        <begin position="1"/>
        <end position="19"/>
    </location>
</feature>
<evidence type="ECO:0000256" key="2">
    <source>
        <dbReference type="SAM" id="SignalP"/>
    </source>
</evidence>
<sequence>MLAYPTLLSVAAIVASANAENLIVAMFNDIHSNLDQYASLASTQSSAIAQFIPLYAEAQTYTDDSYTTLVNSALYESISEFVTALPWYSSRIEPELAESGASQTASASGSASSSASGSASGSVSASSSVASTSGSESASSSKSSGSSTVSKSGSSSAAKSSSEASSESSAASSSESSAASSSESESSSSASSTSSAAAVAIVPQAGSGSYALAAGLVGLISGVALL</sequence>
<dbReference type="EMBL" id="CP063137">
    <property type="protein sequence ID" value="QOU22131.1"/>
    <property type="molecule type" value="Genomic_DNA"/>
</dbReference>
<proteinExistence type="predicted"/>
<gene>
    <name evidence="3" type="ORF">BRETT_002300</name>
</gene>